<gene>
    <name evidence="1" type="ORF">AMORRO_LOCUS10316</name>
</gene>
<sequence>PSSSSFNNFDILSNIRKIDVTSLKRGQSSKFDTIYIDGLRISHYIHINEATNAEDLEKSIRFFKENYLHKVNYKLLKENFPAWLEGIGLSELDHKFGAYKWQEIIEMGWQDLRDIGINNSNMRKVLIRNFTLVKLDQARKRGIHVNSPRAQLTELEDAVPIDLDLLKKRFPEWIESIGCGIYIPNLEGKTWQEAIEMKWSNLEALGIKARGLRSRLARYLYRAKQAVYSEKGIILPGNEAKRAQTVNNTSESKSLETN</sequence>
<dbReference type="OrthoDB" id="10535022at2759"/>
<evidence type="ECO:0000313" key="1">
    <source>
        <dbReference type="EMBL" id="CAG8658913.1"/>
    </source>
</evidence>
<proteinExistence type="predicted"/>
<name>A0A9N9E3T8_9GLOM</name>
<dbReference type="SUPFAM" id="SSF47769">
    <property type="entry name" value="SAM/Pointed domain"/>
    <property type="match status" value="2"/>
</dbReference>
<organism evidence="1 2">
    <name type="scientific">Acaulospora morrowiae</name>
    <dbReference type="NCBI Taxonomy" id="94023"/>
    <lineage>
        <taxon>Eukaryota</taxon>
        <taxon>Fungi</taxon>
        <taxon>Fungi incertae sedis</taxon>
        <taxon>Mucoromycota</taxon>
        <taxon>Glomeromycotina</taxon>
        <taxon>Glomeromycetes</taxon>
        <taxon>Diversisporales</taxon>
        <taxon>Acaulosporaceae</taxon>
        <taxon>Acaulospora</taxon>
    </lineage>
</organism>
<keyword evidence="2" id="KW-1185">Reference proteome</keyword>
<dbReference type="Gene3D" id="1.10.150.50">
    <property type="entry name" value="Transcription Factor, Ets-1"/>
    <property type="match status" value="2"/>
</dbReference>
<accession>A0A9N9E3T8</accession>
<protein>
    <submittedName>
        <fullName evidence="1">8690_t:CDS:1</fullName>
    </submittedName>
</protein>
<dbReference type="EMBL" id="CAJVPV010011208">
    <property type="protein sequence ID" value="CAG8658913.1"/>
    <property type="molecule type" value="Genomic_DNA"/>
</dbReference>
<dbReference type="InterPro" id="IPR013761">
    <property type="entry name" value="SAM/pointed_sf"/>
</dbReference>
<dbReference type="Proteomes" id="UP000789342">
    <property type="component" value="Unassembled WGS sequence"/>
</dbReference>
<evidence type="ECO:0000313" key="2">
    <source>
        <dbReference type="Proteomes" id="UP000789342"/>
    </source>
</evidence>
<comment type="caution">
    <text evidence="1">The sequence shown here is derived from an EMBL/GenBank/DDBJ whole genome shotgun (WGS) entry which is preliminary data.</text>
</comment>
<dbReference type="AlphaFoldDB" id="A0A9N9E3T8"/>
<reference evidence="1" key="1">
    <citation type="submission" date="2021-06" db="EMBL/GenBank/DDBJ databases">
        <authorList>
            <person name="Kallberg Y."/>
            <person name="Tangrot J."/>
            <person name="Rosling A."/>
        </authorList>
    </citation>
    <scope>NUCLEOTIDE SEQUENCE</scope>
    <source>
        <strain evidence="1">CL551</strain>
    </source>
</reference>
<feature type="non-terminal residue" evidence="1">
    <location>
        <position position="1"/>
    </location>
</feature>